<protein>
    <submittedName>
        <fullName evidence="2">Uncharacterized protein</fullName>
    </submittedName>
</protein>
<reference evidence="1 4" key="3">
    <citation type="journal article" date="2016" name="Genome Announc.">
        <title>Fully Closed Genome Sequences of Five Type Strains of the Genus Cronobacter and One Cronobacter sakazakii Strain.</title>
        <authorList>
            <person name="Moine D."/>
            <person name="Kassam M."/>
            <person name="Baert L."/>
            <person name="Tang Y."/>
            <person name="Barretto C."/>
            <person name="Ngom Bru C."/>
            <person name="Klijn A."/>
            <person name="Descombes P."/>
        </authorList>
    </citation>
    <scope>NUCLEOTIDE SEQUENCE [LARGE SCALE GENOMIC DNA]</scope>
    <source>
        <strain evidence="1 4">LMG 26250</strain>
    </source>
</reference>
<dbReference type="eggNOG" id="ENOG502ZDJ2">
    <property type="taxonomic scope" value="Bacteria"/>
</dbReference>
<dbReference type="Proteomes" id="UP000009340">
    <property type="component" value="Unassembled WGS sequence"/>
</dbReference>
<sequence>MFDVMLFGHGWSGETGQVKEGVRTLTVPARAPDEGDVTFFITAWLADSGETYLIGTADHEPAKRDIVSAIARWQPKPAPFPHF</sequence>
<gene>
    <name evidence="1" type="ORF">AFK62_08770</name>
    <name evidence="2" type="ORF">BN137_2926</name>
</gene>
<evidence type="ECO:0000313" key="2">
    <source>
        <dbReference type="EMBL" id="CCJ73549.1"/>
    </source>
</evidence>
<reference evidence="2" key="1">
    <citation type="submission" date="2012-07" db="EMBL/GenBank/DDBJ databases">
        <authorList>
            <person name="Cummings C."/>
        </authorList>
    </citation>
    <scope>NUCLEOTIDE SEQUENCE</scope>
    <source>
        <strain evidence="2">1330</strain>
    </source>
</reference>
<keyword evidence="4" id="KW-1185">Reference proteome</keyword>
<dbReference type="PATRIC" id="fig|1073999.7.peg.1829"/>
<dbReference type="EMBL" id="CP012264">
    <property type="protein sequence ID" value="ALB62585.1"/>
    <property type="molecule type" value="Genomic_DNA"/>
</dbReference>
<evidence type="ECO:0000313" key="4">
    <source>
        <dbReference type="Proteomes" id="UP000067320"/>
    </source>
</evidence>
<dbReference type="RefSeq" id="WP_007676514.1">
    <property type="nucleotide sequence ID" value="NZ_CAKW01000104.1"/>
</dbReference>
<dbReference type="Proteomes" id="UP000067320">
    <property type="component" value="Chromosome"/>
</dbReference>
<dbReference type="OrthoDB" id="6562926at2"/>
<evidence type="ECO:0000313" key="1">
    <source>
        <dbReference type="EMBL" id="ALB62585.1"/>
    </source>
</evidence>
<evidence type="ECO:0000313" key="3">
    <source>
        <dbReference type="Proteomes" id="UP000009340"/>
    </source>
</evidence>
<organism evidence="2 3">
    <name type="scientific">Cronobacter condimenti 1330</name>
    <dbReference type="NCBI Taxonomy" id="1073999"/>
    <lineage>
        <taxon>Bacteria</taxon>
        <taxon>Pseudomonadati</taxon>
        <taxon>Pseudomonadota</taxon>
        <taxon>Gammaproteobacteria</taxon>
        <taxon>Enterobacterales</taxon>
        <taxon>Enterobacteriaceae</taxon>
        <taxon>Cronobacter</taxon>
    </lineage>
</organism>
<dbReference type="EMBL" id="CAKW01000104">
    <property type="protein sequence ID" value="CCJ73549.1"/>
    <property type="molecule type" value="Genomic_DNA"/>
</dbReference>
<name>K8ACQ8_9ENTR</name>
<dbReference type="AlphaFoldDB" id="K8ACQ8"/>
<proteinExistence type="predicted"/>
<accession>K8ACQ8</accession>
<reference evidence="4" key="2">
    <citation type="submission" date="2015-09" db="EMBL/GenBank/DDBJ databases">
        <title>Cronobacter genome sequencing and assembly.</title>
        <authorList>
            <person name="Descombes P."/>
            <person name="Baert L."/>
            <person name="Ngom-Bru C."/>
            <person name="Barretto C."/>
        </authorList>
    </citation>
    <scope>NUCLEOTIDE SEQUENCE [LARGE SCALE GENOMIC DNA]</scope>
    <source>
        <strain evidence="4">LMG 26250</strain>
    </source>
</reference>
<dbReference type="KEGG" id="ccon:AFK62_08770"/>